<dbReference type="PANTHER" id="PTHR30055">
    <property type="entry name" value="HTH-TYPE TRANSCRIPTIONAL REGULATOR RUTR"/>
    <property type="match status" value="1"/>
</dbReference>
<dbReference type="Pfam" id="PF00440">
    <property type="entry name" value="TetR_N"/>
    <property type="match status" value="1"/>
</dbReference>
<dbReference type="InterPro" id="IPR050109">
    <property type="entry name" value="HTH-type_TetR-like_transc_reg"/>
</dbReference>
<evidence type="ECO:0000256" key="3">
    <source>
        <dbReference type="ARBA" id="ARBA00023163"/>
    </source>
</evidence>
<dbReference type="STRING" id="260086.SAMN05216207_1004180"/>
<dbReference type="GO" id="GO:0003700">
    <property type="term" value="F:DNA-binding transcription factor activity"/>
    <property type="evidence" value="ECO:0007669"/>
    <property type="project" value="TreeGrafter"/>
</dbReference>
<evidence type="ECO:0000313" key="6">
    <source>
        <dbReference type="EMBL" id="SFM90183.1"/>
    </source>
</evidence>
<dbReference type="InterPro" id="IPR009057">
    <property type="entry name" value="Homeodomain-like_sf"/>
</dbReference>
<dbReference type="GO" id="GO:0000976">
    <property type="term" value="F:transcription cis-regulatory region binding"/>
    <property type="evidence" value="ECO:0007669"/>
    <property type="project" value="TreeGrafter"/>
</dbReference>
<evidence type="ECO:0000256" key="2">
    <source>
        <dbReference type="ARBA" id="ARBA00023125"/>
    </source>
</evidence>
<evidence type="ECO:0000259" key="5">
    <source>
        <dbReference type="PROSITE" id="PS50977"/>
    </source>
</evidence>
<dbReference type="PROSITE" id="PS50977">
    <property type="entry name" value="HTH_TETR_2"/>
    <property type="match status" value="1"/>
</dbReference>
<dbReference type="InterPro" id="IPR011075">
    <property type="entry name" value="TetR_C"/>
</dbReference>
<name>A0A1I4UNA7_PSUAM</name>
<dbReference type="SUPFAM" id="SSF46689">
    <property type="entry name" value="Homeodomain-like"/>
    <property type="match status" value="1"/>
</dbReference>
<dbReference type="EMBL" id="FOUY01000004">
    <property type="protein sequence ID" value="SFM90183.1"/>
    <property type="molecule type" value="Genomic_DNA"/>
</dbReference>
<feature type="domain" description="HTH tetR-type" evidence="5">
    <location>
        <begin position="9"/>
        <end position="69"/>
    </location>
</feature>
<keyword evidence="7" id="KW-1185">Reference proteome</keyword>
<keyword evidence="1" id="KW-0805">Transcription regulation</keyword>
<keyword evidence="3" id="KW-0804">Transcription</keyword>
<gene>
    <name evidence="6" type="ORF">SAMN05216207_1004180</name>
</gene>
<evidence type="ECO:0000256" key="1">
    <source>
        <dbReference type="ARBA" id="ARBA00023015"/>
    </source>
</evidence>
<dbReference type="InterPro" id="IPR001647">
    <property type="entry name" value="HTH_TetR"/>
</dbReference>
<sequence>MQRPGGRTARVRNAVHEAVIALLAEQSWEELSLPAVAERSGVHQATLYRRWRTVPALLDDVVAEHLTRAAPLPDTGTLRGDLDAYAAGVARGLTGPFRVLILRAAMVDTGGAGTPALSGVLAQRSRQLQEMLDRARDRGEAAPTLDELVELVLAPLYFYALFGRPAGAADPRRLVDRLLELAAAA</sequence>
<dbReference type="PANTHER" id="PTHR30055:SF148">
    <property type="entry name" value="TETR-FAMILY TRANSCRIPTIONAL REGULATOR"/>
    <property type="match status" value="1"/>
</dbReference>
<dbReference type="SUPFAM" id="SSF48498">
    <property type="entry name" value="Tetracyclin repressor-like, C-terminal domain"/>
    <property type="match status" value="1"/>
</dbReference>
<dbReference type="OrthoDB" id="9796019at2"/>
<proteinExistence type="predicted"/>
<accession>A0A1I4UNA7</accession>
<dbReference type="InterPro" id="IPR036271">
    <property type="entry name" value="Tet_transcr_reg_TetR-rel_C_sf"/>
</dbReference>
<organism evidence="6 7">
    <name type="scientific">Pseudonocardia ammonioxydans</name>
    <dbReference type="NCBI Taxonomy" id="260086"/>
    <lineage>
        <taxon>Bacteria</taxon>
        <taxon>Bacillati</taxon>
        <taxon>Actinomycetota</taxon>
        <taxon>Actinomycetes</taxon>
        <taxon>Pseudonocardiales</taxon>
        <taxon>Pseudonocardiaceae</taxon>
        <taxon>Pseudonocardia</taxon>
    </lineage>
</organism>
<dbReference type="AlphaFoldDB" id="A0A1I4UNA7"/>
<dbReference type="Pfam" id="PF16859">
    <property type="entry name" value="TetR_C_11"/>
    <property type="match status" value="1"/>
</dbReference>
<keyword evidence="2 4" id="KW-0238">DNA-binding</keyword>
<feature type="DNA-binding region" description="H-T-H motif" evidence="4">
    <location>
        <begin position="32"/>
        <end position="51"/>
    </location>
</feature>
<dbReference type="Proteomes" id="UP000199614">
    <property type="component" value="Unassembled WGS sequence"/>
</dbReference>
<dbReference type="Gene3D" id="1.10.357.10">
    <property type="entry name" value="Tetracycline Repressor, domain 2"/>
    <property type="match status" value="1"/>
</dbReference>
<protein>
    <submittedName>
        <fullName evidence="6">Transcriptional regulator, TetR family</fullName>
    </submittedName>
</protein>
<reference evidence="6 7" key="1">
    <citation type="submission" date="2016-10" db="EMBL/GenBank/DDBJ databases">
        <authorList>
            <person name="de Groot N.N."/>
        </authorList>
    </citation>
    <scope>NUCLEOTIDE SEQUENCE [LARGE SCALE GENOMIC DNA]</scope>
    <source>
        <strain evidence="6 7">CGMCC 4.1877</strain>
    </source>
</reference>
<dbReference type="Gene3D" id="1.10.10.60">
    <property type="entry name" value="Homeodomain-like"/>
    <property type="match status" value="1"/>
</dbReference>
<evidence type="ECO:0000256" key="4">
    <source>
        <dbReference type="PROSITE-ProRule" id="PRU00335"/>
    </source>
</evidence>
<evidence type="ECO:0000313" key="7">
    <source>
        <dbReference type="Proteomes" id="UP000199614"/>
    </source>
</evidence>